<dbReference type="EMBL" id="JAHXZJ010000747">
    <property type="protein sequence ID" value="KAH0558253.1"/>
    <property type="molecule type" value="Genomic_DNA"/>
</dbReference>
<protein>
    <submittedName>
        <fullName evidence="2">Uncharacterized protein</fullName>
    </submittedName>
</protein>
<keyword evidence="1" id="KW-1133">Transmembrane helix</keyword>
<accession>A0AAV7IE02</accession>
<feature type="transmembrane region" description="Helical" evidence="1">
    <location>
        <begin position="88"/>
        <end position="108"/>
    </location>
</feature>
<organism evidence="2 3">
    <name type="scientific">Cotesia glomerata</name>
    <name type="common">Lepidopteran parasitic wasp</name>
    <name type="synonym">Apanteles glomeratus</name>
    <dbReference type="NCBI Taxonomy" id="32391"/>
    <lineage>
        <taxon>Eukaryota</taxon>
        <taxon>Metazoa</taxon>
        <taxon>Ecdysozoa</taxon>
        <taxon>Arthropoda</taxon>
        <taxon>Hexapoda</taxon>
        <taxon>Insecta</taxon>
        <taxon>Pterygota</taxon>
        <taxon>Neoptera</taxon>
        <taxon>Endopterygota</taxon>
        <taxon>Hymenoptera</taxon>
        <taxon>Apocrita</taxon>
        <taxon>Ichneumonoidea</taxon>
        <taxon>Braconidae</taxon>
        <taxon>Microgastrinae</taxon>
        <taxon>Cotesia</taxon>
    </lineage>
</organism>
<dbReference type="AlphaFoldDB" id="A0AAV7IE02"/>
<dbReference type="Proteomes" id="UP000826195">
    <property type="component" value="Unassembled WGS sequence"/>
</dbReference>
<keyword evidence="3" id="KW-1185">Reference proteome</keyword>
<evidence type="ECO:0000313" key="3">
    <source>
        <dbReference type="Proteomes" id="UP000826195"/>
    </source>
</evidence>
<sequence length="110" mass="11683">MTKIKLVTRVDVPLSSDTLPPPQQQVTVGSLGGMVGPGNGTGTTGAQGQPLVMPSFPVRAAVGPHYSPYSPSRFHIDKRCQHRCSWKCFSVALILLTVALTAILAYFAGM</sequence>
<proteinExistence type="predicted"/>
<reference evidence="2 3" key="1">
    <citation type="journal article" date="2021" name="J. Hered.">
        <title>A chromosome-level genome assembly of the parasitoid wasp, Cotesia glomerata (Hymenoptera: Braconidae).</title>
        <authorList>
            <person name="Pinto B.J."/>
            <person name="Weis J.J."/>
            <person name="Gamble T."/>
            <person name="Ode P.J."/>
            <person name="Paul R."/>
            <person name="Zaspel J.M."/>
        </authorList>
    </citation>
    <scope>NUCLEOTIDE SEQUENCE [LARGE SCALE GENOMIC DNA]</scope>
    <source>
        <strain evidence="2">CgM1</strain>
    </source>
</reference>
<evidence type="ECO:0000256" key="1">
    <source>
        <dbReference type="SAM" id="Phobius"/>
    </source>
</evidence>
<keyword evidence="1" id="KW-0472">Membrane</keyword>
<evidence type="ECO:0000313" key="2">
    <source>
        <dbReference type="EMBL" id="KAH0558253.1"/>
    </source>
</evidence>
<keyword evidence="1" id="KW-0812">Transmembrane</keyword>
<gene>
    <name evidence="2" type="ORF">KQX54_015222</name>
</gene>
<name>A0AAV7IE02_COTGL</name>
<comment type="caution">
    <text evidence="2">The sequence shown here is derived from an EMBL/GenBank/DDBJ whole genome shotgun (WGS) entry which is preliminary data.</text>
</comment>